<keyword evidence="4" id="KW-1185">Reference proteome</keyword>
<evidence type="ECO:0000256" key="2">
    <source>
        <dbReference type="SAM" id="SignalP"/>
    </source>
</evidence>
<dbReference type="Proteomes" id="UP001204376">
    <property type="component" value="Unassembled WGS sequence"/>
</dbReference>
<feature type="chain" id="PRO_5045366834" description="Adhesin domain-containing protein" evidence="2">
    <location>
        <begin position="26"/>
        <end position="453"/>
    </location>
</feature>
<reference evidence="3 4" key="1">
    <citation type="submission" date="2022-07" db="EMBL/GenBank/DDBJ databases">
        <title>Mucilaginibacter sp. JC4.</title>
        <authorList>
            <person name="Le V."/>
            <person name="Ko S.-R."/>
            <person name="Ahn C.-Y."/>
            <person name="Oh H.-M."/>
        </authorList>
    </citation>
    <scope>NUCLEOTIDE SEQUENCE [LARGE SCALE GENOMIC DNA]</scope>
    <source>
        <strain evidence="3 4">JC4</strain>
    </source>
</reference>
<evidence type="ECO:0008006" key="5">
    <source>
        <dbReference type="Google" id="ProtNLM"/>
    </source>
</evidence>
<evidence type="ECO:0000313" key="4">
    <source>
        <dbReference type="Proteomes" id="UP001204376"/>
    </source>
</evidence>
<gene>
    <name evidence="3" type="ORF">NPE20_16815</name>
</gene>
<evidence type="ECO:0000313" key="3">
    <source>
        <dbReference type="EMBL" id="MCQ6959640.1"/>
    </source>
</evidence>
<keyword evidence="1" id="KW-0175">Coiled coil</keyword>
<accession>A0ABT1T4W5</accession>
<dbReference type="EMBL" id="JANHOH010000004">
    <property type="protein sequence ID" value="MCQ6959640.1"/>
    <property type="molecule type" value="Genomic_DNA"/>
</dbReference>
<comment type="caution">
    <text evidence="3">The sequence shown here is derived from an EMBL/GenBank/DDBJ whole genome shotgun (WGS) entry which is preliminary data.</text>
</comment>
<proteinExistence type="predicted"/>
<evidence type="ECO:0000256" key="1">
    <source>
        <dbReference type="SAM" id="Coils"/>
    </source>
</evidence>
<sequence>MRTKIFKHGLLAAIAVLVITTTVSAQDSIMAPPEPPAAPKVYVFKQNKAFKQNMANLKVKMRQLQKQMNNKNFNVNKQMNFAFKDFDKNFNESFKDFGKNFNESFKDFGKNFAGSFSEMAPEFSGAFKNFNGISYSNSNNINDEEYKEKVAKGQITEKIKNYSKSYSADANDILQINNSFGKVVVNTWTKNEFKVDVQMKFGSEDEEYVNDMINGSSISDSKVGNVVSFKTNIARNNNNRHGDNHMEINYTVYMPAGNTLDLTNKFGSVTLPDLSGKTIIRVSYGTLNAQQLLSKDNDVRVRFGDANIVTFNGGKLDLGYGKVKAGTVNNVAATISFAGFSVDRLKNSADINIKYGDGFSIGTIEKSVRNLVINASFTKIKLDFKNADSFNFDVITKFGGFNYNDDNMKVTAKTPSDEERGWSSTKTYKGYIGKNNSDGKIAINASYTDVKFY</sequence>
<name>A0ABT1T4W5_9SPHI</name>
<feature type="coiled-coil region" evidence="1">
    <location>
        <begin position="47"/>
        <end position="74"/>
    </location>
</feature>
<keyword evidence="2" id="KW-0732">Signal</keyword>
<organism evidence="3 4">
    <name type="scientific">Mucilaginibacter aquariorum</name>
    <dbReference type="NCBI Taxonomy" id="2967225"/>
    <lineage>
        <taxon>Bacteria</taxon>
        <taxon>Pseudomonadati</taxon>
        <taxon>Bacteroidota</taxon>
        <taxon>Sphingobacteriia</taxon>
        <taxon>Sphingobacteriales</taxon>
        <taxon>Sphingobacteriaceae</taxon>
        <taxon>Mucilaginibacter</taxon>
    </lineage>
</organism>
<protein>
    <recommendedName>
        <fullName evidence="5">Adhesin domain-containing protein</fullName>
    </recommendedName>
</protein>
<dbReference type="RefSeq" id="WP_256539831.1">
    <property type="nucleotide sequence ID" value="NZ_JANHOH010000004.1"/>
</dbReference>
<feature type="signal peptide" evidence="2">
    <location>
        <begin position="1"/>
        <end position="25"/>
    </location>
</feature>